<dbReference type="GO" id="GO:0006099">
    <property type="term" value="P:tricarboxylic acid cycle"/>
    <property type="evidence" value="ECO:0007669"/>
    <property type="project" value="UniProtKB-KW"/>
</dbReference>
<keyword evidence="9" id="KW-0560">Oxidoreductase</keyword>
<dbReference type="PANTHER" id="PTHR11921">
    <property type="entry name" value="SUCCINATE DEHYDROGENASE IRON-SULFUR PROTEIN"/>
    <property type="match status" value="1"/>
</dbReference>
<evidence type="ECO:0000259" key="14">
    <source>
        <dbReference type="PROSITE" id="PS51379"/>
    </source>
</evidence>
<evidence type="ECO:0000256" key="13">
    <source>
        <dbReference type="ARBA" id="ARBA00034078"/>
    </source>
</evidence>
<evidence type="ECO:0000256" key="5">
    <source>
        <dbReference type="ARBA" id="ARBA00022485"/>
    </source>
</evidence>
<feature type="domain" description="4Fe-4S ferredoxin-type" evidence="14">
    <location>
        <begin position="144"/>
        <end position="164"/>
    </location>
</feature>
<keyword evidence="7" id="KW-0001">2Fe-2S</keyword>
<protein>
    <recommendedName>
        <fullName evidence="4">succinate dehydrogenase</fullName>
        <ecNumber evidence="4">1.3.5.1</ecNumber>
    </recommendedName>
</protein>
<evidence type="ECO:0000256" key="6">
    <source>
        <dbReference type="ARBA" id="ARBA00022532"/>
    </source>
</evidence>
<keyword evidence="16" id="KW-1185">Reference proteome</keyword>
<keyword evidence="5" id="KW-0004">4Fe-4S</keyword>
<dbReference type="PROSITE" id="PS51379">
    <property type="entry name" value="4FE4S_FER_2"/>
    <property type="match status" value="1"/>
</dbReference>
<dbReference type="InterPro" id="IPR017900">
    <property type="entry name" value="4Fe4S_Fe_S_CS"/>
</dbReference>
<dbReference type="PROSITE" id="PS00198">
    <property type="entry name" value="4FE4S_FER_1"/>
    <property type="match status" value="1"/>
</dbReference>
<dbReference type="FunFam" id="1.10.1060.10:FF:000003">
    <property type="entry name" value="Succinate dehydrogenase iron-sulfur subunit"/>
    <property type="match status" value="1"/>
</dbReference>
<dbReference type="NCBIfam" id="TIGR00384">
    <property type="entry name" value="dhsB"/>
    <property type="match status" value="1"/>
</dbReference>
<dbReference type="Gene3D" id="3.10.20.30">
    <property type="match status" value="1"/>
</dbReference>
<dbReference type="SUPFAM" id="SSF46548">
    <property type="entry name" value="alpha-helical ferredoxin"/>
    <property type="match status" value="1"/>
</dbReference>
<dbReference type="InterPro" id="IPR009051">
    <property type="entry name" value="Helical_ferredxn"/>
</dbReference>
<reference evidence="15" key="1">
    <citation type="submission" date="2023-03" db="EMBL/GenBank/DDBJ databases">
        <authorList>
            <person name="Steffen K."/>
            <person name="Cardenas P."/>
        </authorList>
    </citation>
    <scope>NUCLEOTIDE SEQUENCE</scope>
</reference>
<organism evidence="15 16">
    <name type="scientific">Geodia barretti</name>
    <name type="common">Barrett's horny sponge</name>
    <dbReference type="NCBI Taxonomy" id="519541"/>
    <lineage>
        <taxon>Eukaryota</taxon>
        <taxon>Metazoa</taxon>
        <taxon>Porifera</taxon>
        <taxon>Demospongiae</taxon>
        <taxon>Heteroscleromorpha</taxon>
        <taxon>Tetractinellida</taxon>
        <taxon>Astrophorina</taxon>
        <taxon>Geodiidae</taxon>
        <taxon>Geodia</taxon>
    </lineage>
</organism>
<evidence type="ECO:0000313" key="16">
    <source>
        <dbReference type="Proteomes" id="UP001174909"/>
    </source>
</evidence>
<dbReference type="GO" id="GO:0051539">
    <property type="term" value="F:4 iron, 4 sulfur cluster binding"/>
    <property type="evidence" value="ECO:0007669"/>
    <property type="project" value="UniProtKB-KW"/>
</dbReference>
<dbReference type="EMBL" id="CASHTH010002030">
    <property type="protein sequence ID" value="CAI8023742.1"/>
    <property type="molecule type" value="Genomic_DNA"/>
</dbReference>
<keyword evidence="6" id="KW-0816">Tricarboxylic acid cycle</keyword>
<dbReference type="Gene3D" id="1.10.1060.10">
    <property type="entry name" value="Alpha-helical ferredoxin"/>
    <property type="match status" value="1"/>
</dbReference>
<comment type="cofactor">
    <cofactor evidence="2">
        <name>[4Fe-4S] cluster</name>
        <dbReference type="ChEBI" id="CHEBI:49883"/>
    </cofactor>
</comment>
<dbReference type="Proteomes" id="UP001174909">
    <property type="component" value="Unassembled WGS sequence"/>
</dbReference>
<dbReference type="GO" id="GO:0051538">
    <property type="term" value="F:3 iron, 4 sulfur cluster binding"/>
    <property type="evidence" value="ECO:0007669"/>
    <property type="project" value="UniProtKB-KW"/>
</dbReference>
<keyword evidence="10" id="KW-0408">Iron</keyword>
<dbReference type="InterPro" id="IPR050573">
    <property type="entry name" value="SDH/FRD_Iron-Sulfur"/>
</dbReference>
<dbReference type="GO" id="GO:0022904">
    <property type="term" value="P:respiratory electron transport chain"/>
    <property type="evidence" value="ECO:0007669"/>
    <property type="project" value="TreeGrafter"/>
</dbReference>
<evidence type="ECO:0000256" key="7">
    <source>
        <dbReference type="ARBA" id="ARBA00022714"/>
    </source>
</evidence>
<dbReference type="InterPro" id="IPR025192">
    <property type="entry name" value="Succ_DH/fum_Rdtase_N"/>
</dbReference>
<accession>A0AA35WRH8</accession>
<evidence type="ECO:0000256" key="4">
    <source>
        <dbReference type="ARBA" id="ARBA00012792"/>
    </source>
</evidence>
<evidence type="ECO:0000256" key="9">
    <source>
        <dbReference type="ARBA" id="ARBA00023002"/>
    </source>
</evidence>
<dbReference type="GO" id="GO:0008177">
    <property type="term" value="F:succinate dehydrogenase (quinone) activity"/>
    <property type="evidence" value="ECO:0007669"/>
    <property type="project" value="UniProtKB-EC"/>
</dbReference>
<evidence type="ECO:0000256" key="10">
    <source>
        <dbReference type="ARBA" id="ARBA00023004"/>
    </source>
</evidence>
<dbReference type="InterPro" id="IPR004489">
    <property type="entry name" value="Succ_DH/fum_Rdtase_Fe-S"/>
</dbReference>
<dbReference type="EC" id="1.3.5.1" evidence="4"/>
<evidence type="ECO:0000256" key="12">
    <source>
        <dbReference type="ARBA" id="ARBA00023291"/>
    </source>
</evidence>
<evidence type="ECO:0000256" key="1">
    <source>
        <dbReference type="ARBA" id="ARBA00001927"/>
    </source>
</evidence>
<evidence type="ECO:0000256" key="3">
    <source>
        <dbReference type="ARBA" id="ARBA00009433"/>
    </source>
</evidence>
<dbReference type="Pfam" id="PF13085">
    <property type="entry name" value="Fer2_3"/>
    <property type="match status" value="1"/>
</dbReference>
<dbReference type="AlphaFoldDB" id="A0AA35WRH8"/>
<gene>
    <name evidence="15" type="ORF">GBAR_LOCUS13847</name>
</gene>
<dbReference type="GO" id="GO:0046872">
    <property type="term" value="F:metal ion binding"/>
    <property type="evidence" value="ECO:0007669"/>
    <property type="project" value="UniProtKB-KW"/>
</dbReference>
<dbReference type="GO" id="GO:0009055">
    <property type="term" value="F:electron transfer activity"/>
    <property type="evidence" value="ECO:0007669"/>
    <property type="project" value="InterPro"/>
</dbReference>
<evidence type="ECO:0000256" key="11">
    <source>
        <dbReference type="ARBA" id="ARBA00023014"/>
    </source>
</evidence>
<keyword evidence="11" id="KW-0411">Iron-sulfur</keyword>
<dbReference type="PANTHER" id="PTHR11921:SF29">
    <property type="entry name" value="SUCCINATE DEHYDROGENASE [UBIQUINONE] IRON-SULFUR SUBUNIT, MITOCHONDRIAL"/>
    <property type="match status" value="1"/>
</dbReference>
<comment type="caution">
    <text evidence="15">The sequence shown here is derived from an EMBL/GenBank/DDBJ whole genome shotgun (WGS) entry which is preliminary data.</text>
</comment>
<evidence type="ECO:0000256" key="8">
    <source>
        <dbReference type="ARBA" id="ARBA00022723"/>
    </source>
</evidence>
<comment type="similarity">
    <text evidence="3">Belongs to the succinate dehydrogenase/fumarate reductase iron-sulfur protein family.</text>
</comment>
<dbReference type="InterPro" id="IPR012675">
    <property type="entry name" value="Beta-grasp_dom_sf"/>
</dbReference>
<comment type="cofactor">
    <cofactor evidence="13">
        <name>[2Fe-2S] cluster</name>
        <dbReference type="ChEBI" id="CHEBI:190135"/>
    </cofactor>
</comment>
<evidence type="ECO:0000256" key="2">
    <source>
        <dbReference type="ARBA" id="ARBA00001966"/>
    </source>
</evidence>
<dbReference type="Pfam" id="PF13183">
    <property type="entry name" value="Fer4_8"/>
    <property type="match status" value="1"/>
</dbReference>
<comment type="cofactor">
    <cofactor evidence="1">
        <name>[3Fe-4S] cluster</name>
        <dbReference type="ChEBI" id="CHEBI:21137"/>
    </cofactor>
</comment>
<proteinExistence type="inferred from homology"/>
<keyword evidence="12" id="KW-0003">3Fe-4S</keyword>
<evidence type="ECO:0000313" key="15">
    <source>
        <dbReference type="EMBL" id="CAI8023742.1"/>
    </source>
</evidence>
<dbReference type="GO" id="GO:0051537">
    <property type="term" value="F:2 iron, 2 sulfur cluster binding"/>
    <property type="evidence" value="ECO:0007669"/>
    <property type="project" value="UniProtKB-KW"/>
</dbReference>
<name>A0AA35WRH8_GEOBA</name>
<keyword evidence="8" id="KW-0479">Metal-binding</keyword>
<sequence length="270" mass="29313">MRINGHAGLACKTPLALAVDENNTVRVEPAGVMRVMKDLVVDFEMFWDKIRAVEPYLQPQGAEPEGEYVASNDSMLHLSGVTACIMCGACVSDCTVLEVDPTFLGPAALAKAYRFTADPRDGDREGVSRDRLRSLSEATGMWDCTRCNECVQACPKGVAPMDRIMALRDQAVSAGFTNNNGARHTSAFTESVGHSGRLDELRLPIKTAGGITNVGAMLSYAPVGWRALTHGKMPPIRHKNVENVEIVRRLFRKLEPDLAGPQIGKNSPFG</sequence>
<dbReference type="InterPro" id="IPR017896">
    <property type="entry name" value="4Fe4S_Fe-S-bd"/>
</dbReference>